<dbReference type="Gene3D" id="3.40.50.2000">
    <property type="entry name" value="Glycogen Phosphorylase B"/>
    <property type="match status" value="1"/>
</dbReference>
<dbReference type="Pfam" id="PF04101">
    <property type="entry name" value="Glyco_tran_28_C"/>
    <property type="match status" value="1"/>
</dbReference>
<dbReference type="Gene3D" id="3.40.50.11190">
    <property type="match status" value="1"/>
</dbReference>
<evidence type="ECO:0000313" key="3">
    <source>
        <dbReference type="Proteomes" id="UP001515641"/>
    </source>
</evidence>
<reference evidence="2 3" key="1">
    <citation type="submission" date="2020-03" db="EMBL/GenBank/DDBJ databases">
        <title>Draft genome sequence of environmentally isolated cultures.</title>
        <authorList>
            <person name="Wilson H.S."/>
            <person name="De Leon M.E."/>
        </authorList>
    </citation>
    <scope>NUCLEOTIDE SEQUENCE [LARGE SCALE GENOMIC DNA]</scope>
    <source>
        <strain evidence="2 3">HSC-31F16</strain>
    </source>
</reference>
<dbReference type="PANTHER" id="PTHR21015:SF22">
    <property type="entry name" value="GLYCOSYLTRANSFERASE"/>
    <property type="match status" value="1"/>
</dbReference>
<accession>A0ABX0L5E3</accession>
<dbReference type="EMBL" id="JAAOMA010000025">
    <property type="protein sequence ID" value="NHR06925.1"/>
    <property type="molecule type" value="Genomic_DNA"/>
</dbReference>
<evidence type="ECO:0000313" key="2">
    <source>
        <dbReference type="EMBL" id="NHR06925.1"/>
    </source>
</evidence>
<proteinExistence type="predicted"/>
<keyword evidence="2" id="KW-0378">Hydrolase</keyword>
<keyword evidence="3" id="KW-1185">Reference proteome</keyword>
<dbReference type="GO" id="GO:0016787">
    <property type="term" value="F:hydrolase activity"/>
    <property type="evidence" value="ECO:0007669"/>
    <property type="project" value="UniProtKB-KW"/>
</dbReference>
<evidence type="ECO:0000259" key="1">
    <source>
        <dbReference type="Pfam" id="PF04101"/>
    </source>
</evidence>
<dbReference type="NCBIfam" id="TIGR03590">
    <property type="entry name" value="PseG"/>
    <property type="match status" value="1"/>
</dbReference>
<organism evidence="2 3">
    <name type="scientific">Chromobacterium fluminis</name>
    <dbReference type="NCBI Taxonomy" id="3044269"/>
    <lineage>
        <taxon>Bacteria</taxon>
        <taxon>Pseudomonadati</taxon>
        <taxon>Pseudomonadota</taxon>
        <taxon>Betaproteobacteria</taxon>
        <taxon>Neisseriales</taxon>
        <taxon>Chromobacteriaceae</taxon>
        <taxon>Chromobacterium</taxon>
    </lineage>
</organism>
<dbReference type="EC" id="3.6.1.57" evidence="2"/>
<dbReference type="RefSeq" id="WP_166452819.1">
    <property type="nucleotide sequence ID" value="NZ_JAAOMA010000025.1"/>
</dbReference>
<protein>
    <submittedName>
        <fullName evidence="2">UDP-2,4-diacetamido-2,4, 6-trideoxy-beta-L-altropyranose hydrolase</fullName>
        <ecNumber evidence="2">3.6.1.57</ecNumber>
    </submittedName>
</protein>
<dbReference type="Proteomes" id="UP001515641">
    <property type="component" value="Unassembled WGS sequence"/>
</dbReference>
<dbReference type="InterPro" id="IPR020023">
    <property type="entry name" value="PseG"/>
</dbReference>
<dbReference type="SUPFAM" id="SSF53756">
    <property type="entry name" value="UDP-Glycosyltransferase/glycogen phosphorylase"/>
    <property type="match status" value="1"/>
</dbReference>
<gene>
    <name evidence="2" type="primary">pseG</name>
    <name evidence="2" type="ORF">HA052_17190</name>
</gene>
<feature type="domain" description="Glycosyl transferase family 28 C-terminal" evidence="1">
    <location>
        <begin position="195"/>
        <end position="345"/>
    </location>
</feature>
<comment type="caution">
    <text evidence="2">The sequence shown here is derived from an EMBL/GenBank/DDBJ whole genome shotgun (WGS) entry which is preliminary data.</text>
</comment>
<sequence>MKFAFRADASVTIGTGHVMRCLTLAERLRSFGADCTFLTREHEGHLHPHIEARGFKSLLLAPGVAVNRSLTKSVDYRAWLGVEPLKDAMETLTCIGDEYFDWMVVDHYGLDAVWECAMRSRFRYLLAIDDLANRPHAVDLLLDQNLGKTPMAYNGLVPSTCICMTGPQFALLRPEFAAVREKSLARRKLSTVRRLLITMGGVDAENATGAILDALALFEKFFELHVTVVLGPSAPWRNQVIEQARTLPFPAEVLVSVKHMAELMCEADVAIGAAGSTSWERCCLGLPSVQLVLADNQRPIAEALSAAGAACLVEMNTLSTDLYRILDQIFNDNSLLYIMSEAAAKVTDGFGAERVARQLVRGF</sequence>
<dbReference type="PANTHER" id="PTHR21015">
    <property type="entry name" value="UDP-N-ACETYLGLUCOSAMINE--N-ACETYLMURAMYL-(PENTAPEPTIDE) PYROPHOSPHORYL-UNDECAPRENOL N-ACETYLGLUCOSAMINE TRANSFERASE 1"/>
    <property type="match status" value="1"/>
</dbReference>
<dbReference type="InterPro" id="IPR007235">
    <property type="entry name" value="Glyco_trans_28_C"/>
</dbReference>
<name>A0ABX0L5E3_9NEIS</name>